<dbReference type="InterPro" id="IPR044992">
    <property type="entry name" value="ChyE-like"/>
</dbReference>
<dbReference type="GO" id="GO:0016740">
    <property type="term" value="F:transferase activity"/>
    <property type="evidence" value="ECO:0007669"/>
    <property type="project" value="UniProtKB-KW"/>
</dbReference>
<dbReference type="PANTHER" id="PTHR42695">
    <property type="entry name" value="GLUTAMINE AMIDOTRANSFERASE YLR126C-RELATED"/>
    <property type="match status" value="1"/>
</dbReference>
<dbReference type="EMBL" id="CP025570">
    <property type="protein sequence ID" value="AZZ38928.1"/>
    <property type="molecule type" value="Genomic_DNA"/>
</dbReference>
<dbReference type="GO" id="GO:0005829">
    <property type="term" value="C:cytosol"/>
    <property type="evidence" value="ECO:0007669"/>
    <property type="project" value="TreeGrafter"/>
</dbReference>
<accession>A0A3Q9UJE6</accession>
<sequence>MPTAIALRHVHFEDLGIIEPVLGTAGYGVEYLDVADDPGRIADLDPDLLIVLGAPVGALDDDIHPWLAEERELLRHRLAVDAPTLGICLGAQLMAVAAGGALTSGEASEIGYAPIELTDQGRSSVLRHLDGVPVLHWHGDRFTTPSRAVRLARTETADQAFSIGPRILGLQFHVEAEPSHIERWLIGHAHELAAHDVSPVQIRQDAERYSTRLGSAARQMIQEWVSGL</sequence>
<evidence type="ECO:0000259" key="1">
    <source>
        <dbReference type="Pfam" id="PF00117"/>
    </source>
</evidence>
<dbReference type="AlphaFoldDB" id="A0A3Q9UJE6"/>
<keyword evidence="2" id="KW-0808">Transferase</keyword>
<dbReference type="PANTHER" id="PTHR42695:SF5">
    <property type="entry name" value="GLUTAMINE AMIDOTRANSFERASE YLR126C-RELATED"/>
    <property type="match status" value="1"/>
</dbReference>
<dbReference type="InterPro" id="IPR017926">
    <property type="entry name" value="GATASE"/>
</dbReference>
<protein>
    <submittedName>
        <fullName evidence="2">Glutamine amidotransferase</fullName>
    </submittedName>
</protein>
<dbReference type="NCBIfam" id="NF005458">
    <property type="entry name" value="PRK07053.1"/>
    <property type="match status" value="1"/>
</dbReference>
<dbReference type="Pfam" id="PF00117">
    <property type="entry name" value="GATase"/>
    <property type="match status" value="1"/>
</dbReference>
<organism evidence="2 3">
    <name type="scientific">Acidipropionibacterium jensenii</name>
    <dbReference type="NCBI Taxonomy" id="1749"/>
    <lineage>
        <taxon>Bacteria</taxon>
        <taxon>Bacillati</taxon>
        <taxon>Actinomycetota</taxon>
        <taxon>Actinomycetes</taxon>
        <taxon>Propionibacteriales</taxon>
        <taxon>Propionibacteriaceae</taxon>
        <taxon>Acidipropionibacterium</taxon>
    </lineage>
</organism>
<dbReference type="SUPFAM" id="SSF52317">
    <property type="entry name" value="Class I glutamine amidotransferase-like"/>
    <property type="match status" value="1"/>
</dbReference>
<dbReference type="RefSeq" id="WP_097798441.1">
    <property type="nucleotide sequence ID" value="NZ_CP025570.1"/>
</dbReference>
<reference evidence="3" key="1">
    <citation type="submission" date="2017-12" db="EMBL/GenBank/DDBJ databases">
        <title>Whole genome sequencing of Acidipropionibacterium jensenii strains JS279 and JS280.</title>
        <authorList>
            <person name="Deptula P."/>
            <person name="Laine P."/>
            <person name="Smolander O.-P."/>
            <person name="Paulin L."/>
            <person name="Auvinen P."/>
            <person name="Varmanen P."/>
        </authorList>
    </citation>
    <scope>NUCLEOTIDE SEQUENCE [LARGE SCALE GENOMIC DNA]</scope>
    <source>
        <strain evidence="3">JS280</strain>
    </source>
</reference>
<feature type="domain" description="Glutamine amidotransferase" evidence="1">
    <location>
        <begin position="25"/>
        <end position="180"/>
    </location>
</feature>
<dbReference type="CDD" id="cd01741">
    <property type="entry name" value="GATase1_1"/>
    <property type="match status" value="1"/>
</dbReference>
<dbReference type="Gene3D" id="3.40.50.880">
    <property type="match status" value="1"/>
</dbReference>
<evidence type="ECO:0000313" key="3">
    <source>
        <dbReference type="Proteomes" id="UP000285875"/>
    </source>
</evidence>
<dbReference type="PROSITE" id="PS51273">
    <property type="entry name" value="GATASE_TYPE_1"/>
    <property type="match status" value="1"/>
</dbReference>
<dbReference type="KEGG" id="aji:C0Z10_03250"/>
<name>A0A3Q9UJE6_9ACTN</name>
<proteinExistence type="predicted"/>
<evidence type="ECO:0000313" key="2">
    <source>
        <dbReference type="EMBL" id="AZZ38928.1"/>
    </source>
</evidence>
<dbReference type="InterPro" id="IPR029062">
    <property type="entry name" value="Class_I_gatase-like"/>
</dbReference>
<gene>
    <name evidence="2" type="ORF">C0Z10_03250</name>
</gene>
<dbReference type="Proteomes" id="UP000285875">
    <property type="component" value="Chromosome"/>
</dbReference>
<keyword evidence="2" id="KW-0315">Glutamine amidotransferase</keyword>